<dbReference type="EMBL" id="LT906449">
    <property type="protein sequence ID" value="SNV10549.1"/>
    <property type="molecule type" value="Genomic_DNA"/>
</dbReference>
<evidence type="ECO:0000313" key="5">
    <source>
        <dbReference type="Proteomes" id="UP000065822"/>
    </source>
</evidence>
<dbReference type="InterPro" id="IPR018637">
    <property type="entry name" value="DUF2059"/>
</dbReference>
<feature type="domain" description="DUF2059" evidence="2">
    <location>
        <begin position="65"/>
        <end position="122"/>
    </location>
</feature>
<dbReference type="Proteomes" id="UP000065822">
    <property type="component" value="Chromosome"/>
</dbReference>
<dbReference type="Pfam" id="PF09832">
    <property type="entry name" value="DUF2059"/>
    <property type="match status" value="1"/>
</dbReference>
<protein>
    <submittedName>
        <fullName evidence="4">Uncharacterized protein conserved in bacteria</fullName>
    </submittedName>
</protein>
<dbReference type="Proteomes" id="UP000215539">
    <property type="component" value="Chromosome 1"/>
</dbReference>
<proteinExistence type="predicted"/>
<dbReference type="AlphaFoldDB" id="A0AAX2GZY6"/>
<accession>A0AAX2GZY6</accession>
<dbReference type="RefSeq" id="WP_066428005.1">
    <property type="nucleotide sequence ID" value="NZ_CP014227.1"/>
</dbReference>
<organism evidence="4 6">
    <name type="scientific">Capnocytophaga haemolytica</name>
    <dbReference type="NCBI Taxonomy" id="45243"/>
    <lineage>
        <taxon>Bacteria</taxon>
        <taxon>Pseudomonadati</taxon>
        <taxon>Bacteroidota</taxon>
        <taxon>Flavobacteriia</taxon>
        <taxon>Flavobacteriales</taxon>
        <taxon>Flavobacteriaceae</taxon>
        <taxon>Capnocytophaga</taxon>
    </lineage>
</organism>
<sequence length="143" mass="16135">MRNLFIISLFLMLSATAMAQSAESKKLVEILVGPSLDTMSEPMKGYVSEADIPAFEKDIKGVRIELINEFAKIYSSEFTAQEIKELLKFYQSPVGKKLAEKSPVFTQKGMAVGQKLLMPIIQKYMGKQLQQQGANEYFDKDKK</sequence>
<evidence type="ECO:0000313" key="4">
    <source>
        <dbReference type="EMBL" id="SNV10549.1"/>
    </source>
</evidence>
<evidence type="ECO:0000313" key="3">
    <source>
        <dbReference type="EMBL" id="AMD84439.1"/>
    </source>
</evidence>
<gene>
    <name evidence="3" type="ORF">AXF12_02140</name>
    <name evidence="4" type="ORF">SAMEA44541418_01323</name>
</gene>
<feature type="signal peptide" evidence="1">
    <location>
        <begin position="1"/>
        <end position="19"/>
    </location>
</feature>
<dbReference type="EMBL" id="CP014227">
    <property type="protein sequence ID" value="AMD84439.1"/>
    <property type="molecule type" value="Genomic_DNA"/>
</dbReference>
<dbReference type="KEGG" id="chg:AXF12_02140"/>
<keyword evidence="1" id="KW-0732">Signal</keyword>
<feature type="chain" id="PRO_5043881055" evidence="1">
    <location>
        <begin position="20"/>
        <end position="143"/>
    </location>
</feature>
<reference evidence="3 5" key="1">
    <citation type="submission" date="2016-02" db="EMBL/GenBank/DDBJ databases">
        <authorList>
            <person name="Holder M.E."/>
            <person name="Ajami N.J."/>
            <person name="Petrosino J.F."/>
        </authorList>
    </citation>
    <scope>NUCLEOTIDE SEQUENCE [LARGE SCALE GENOMIC DNA]</scope>
    <source>
        <strain evidence="3 5">CCUG 32990</strain>
    </source>
</reference>
<reference evidence="4 6" key="2">
    <citation type="submission" date="2017-06" db="EMBL/GenBank/DDBJ databases">
        <authorList>
            <consortium name="Pathogen Informatics"/>
        </authorList>
    </citation>
    <scope>NUCLEOTIDE SEQUENCE [LARGE SCALE GENOMIC DNA]</scope>
    <source>
        <strain evidence="4 6">NCTC12947</strain>
    </source>
</reference>
<evidence type="ECO:0000259" key="2">
    <source>
        <dbReference type="Pfam" id="PF09832"/>
    </source>
</evidence>
<evidence type="ECO:0000313" key="6">
    <source>
        <dbReference type="Proteomes" id="UP000215539"/>
    </source>
</evidence>
<keyword evidence="5" id="KW-1185">Reference proteome</keyword>
<evidence type="ECO:0000256" key="1">
    <source>
        <dbReference type="SAM" id="SignalP"/>
    </source>
</evidence>
<name>A0AAX2GZY6_9FLAO</name>